<feature type="non-terminal residue" evidence="2">
    <location>
        <position position="1"/>
    </location>
</feature>
<sequence>KNQIGVPESIKQNAPKAESSTAKGSKFDKKKGKALVAKVTPSSTWIIDSGASHHMDSLHVEFSNIEPC</sequence>
<feature type="non-terminal residue" evidence="2">
    <location>
        <position position="68"/>
    </location>
</feature>
<feature type="region of interest" description="Disordered" evidence="1">
    <location>
        <begin position="1"/>
        <end position="32"/>
    </location>
</feature>
<dbReference type="AlphaFoldDB" id="A0AA38L7I6"/>
<gene>
    <name evidence="2" type="ORF">KI387_023541</name>
</gene>
<comment type="caution">
    <text evidence="2">The sequence shown here is derived from an EMBL/GenBank/DDBJ whole genome shotgun (WGS) entry which is preliminary data.</text>
</comment>
<name>A0AA38L7I6_TAXCH</name>
<organism evidence="2 3">
    <name type="scientific">Taxus chinensis</name>
    <name type="common">Chinese yew</name>
    <name type="synonym">Taxus wallichiana var. chinensis</name>
    <dbReference type="NCBI Taxonomy" id="29808"/>
    <lineage>
        <taxon>Eukaryota</taxon>
        <taxon>Viridiplantae</taxon>
        <taxon>Streptophyta</taxon>
        <taxon>Embryophyta</taxon>
        <taxon>Tracheophyta</taxon>
        <taxon>Spermatophyta</taxon>
        <taxon>Pinopsida</taxon>
        <taxon>Pinidae</taxon>
        <taxon>Conifers II</taxon>
        <taxon>Cupressales</taxon>
        <taxon>Taxaceae</taxon>
        <taxon>Taxus</taxon>
    </lineage>
</organism>
<dbReference type="EMBL" id="JAHRHJ020000005">
    <property type="protein sequence ID" value="KAH9314914.1"/>
    <property type="molecule type" value="Genomic_DNA"/>
</dbReference>
<proteinExistence type="predicted"/>
<keyword evidence="3" id="KW-1185">Reference proteome</keyword>
<reference evidence="2 3" key="1">
    <citation type="journal article" date="2021" name="Nat. Plants">
        <title>The Taxus genome provides insights into paclitaxel biosynthesis.</title>
        <authorList>
            <person name="Xiong X."/>
            <person name="Gou J."/>
            <person name="Liao Q."/>
            <person name="Li Y."/>
            <person name="Zhou Q."/>
            <person name="Bi G."/>
            <person name="Li C."/>
            <person name="Du R."/>
            <person name="Wang X."/>
            <person name="Sun T."/>
            <person name="Guo L."/>
            <person name="Liang H."/>
            <person name="Lu P."/>
            <person name="Wu Y."/>
            <person name="Zhang Z."/>
            <person name="Ro D.K."/>
            <person name="Shang Y."/>
            <person name="Huang S."/>
            <person name="Yan J."/>
        </authorList>
    </citation>
    <scope>NUCLEOTIDE SEQUENCE [LARGE SCALE GENOMIC DNA]</scope>
    <source>
        <strain evidence="2">Ta-2019</strain>
    </source>
</reference>
<protein>
    <submittedName>
        <fullName evidence="2">Uncharacterized protein</fullName>
    </submittedName>
</protein>
<evidence type="ECO:0000256" key="1">
    <source>
        <dbReference type="SAM" id="MobiDB-lite"/>
    </source>
</evidence>
<accession>A0AA38L7I6</accession>
<evidence type="ECO:0000313" key="3">
    <source>
        <dbReference type="Proteomes" id="UP000824469"/>
    </source>
</evidence>
<dbReference type="Proteomes" id="UP000824469">
    <property type="component" value="Unassembled WGS sequence"/>
</dbReference>
<evidence type="ECO:0000313" key="2">
    <source>
        <dbReference type="EMBL" id="KAH9314914.1"/>
    </source>
</evidence>